<dbReference type="Proteomes" id="UP000201190">
    <property type="component" value="Segment"/>
</dbReference>
<dbReference type="RefSeq" id="YP_009133315.1">
    <property type="nucleotide sequence ID" value="NC_026922.1"/>
</dbReference>
<keyword evidence="6" id="KW-1185">Reference proteome</keyword>
<dbReference type="Pfam" id="PF06385">
    <property type="entry name" value="Baculo_LEF-11"/>
    <property type="match status" value="1"/>
</dbReference>
<name>A0A0E3Z638_9ABAC</name>
<keyword evidence="3" id="KW-0805">Transcription regulation</keyword>
<evidence type="ECO:0000256" key="2">
    <source>
        <dbReference type="ARBA" id="ARBA00017118"/>
    </source>
</evidence>
<protein>
    <recommendedName>
        <fullName evidence="2">Late expression factor 11</fullName>
    </recommendedName>
</protein>
<evidence type="ECO:0000256" key="1">
    <source>
        <dbReference type="ARBA" id="ARBA00008271"/>
    </source>
</evidence>
<evidence type="ECO:0000256" key="3">
    <source>
        <dbReference type="ARBA" id="ARBA00023015"/>
    </source>
</evidence>
<dbReference type="GO" id="GO:0006355">
    <property type="term" value="P:regulation of DNA-templated transcription"/>
    <property type="evidence" value="ECO:0007669"/>
    <property type="project" value="InterPro"/>
</dbReference>
<dbReference type="GeneID" id="24170936"/>
<evidence type="ECO:0000313" key="5">
    <source>
        <dbReference type="EMBL" id="AKC91732.1"/>
    </source>
</evidence>
<keyword evidence="4" id="KW-0804">Transcription</keyword>
<dbReference type="GO" id="GO:0019058">
    <property type="term" value="P:viral life cycle"/>
    <property type="evidence" value="ECO:0007669"/>
    <property type="project" value="InterPro"/>
</dbReference>
<dbReference type="EMBL" id="KP752043">
    <property type="protein sequence ID" value="AKC91732.1"/>
    <property type="molecule type" value="Genomic_DNA"/>
</dbReference>
<reference evidence="5 6" key="1">
    <citation type="journal article" date="2015" name="Genome Announc.">
        <title>Genome Sequence of an Alphabaculovirus Isolated from the Oak Looper, Lambdina fiscellaria, Contains a Putative 2-Kilobase-Pair Transposable Element Encoding a Transposase and a FLYWCH Domain-Containing Protein.</title>
        <authorList>
            <person name="Rohrmann G.F."/>
            <person name="Erlandson M.A."/>
            <person name="Theilmann D.A."/>
        </authorList>
    </citation>
    <scope>NUCLEOTIDE SEQUENCE [LARGE SCALE GENOMIC DNA]</scope>
    <source>
        <strain evidence="5">GR15</strain>
    </source>
</reference>
<accession>A0A0E3Z638</accession>
<evidence type="ECO:0000313" key="6">
    <source>
        <dbReference type="Proteomes" id="UP000201190"/>
    </source>
</evidence>
<dbReference type="InterPro" id="IPR009429">
    <property type="entry name" value="Baculo_LEF-11"/>
</dbReference>
<sequence length="120" mass="14216">MEAGDARQYRAGHAPRTYENCERCLTRSEIYALVREVINRRKHENETEGVCDHVFAAGFEQHMQYIRENLEKTHFIVNDDCALRKRPLKPHLARLQNVFNLNQSLASEYSFAVNRYNKRF</sequence>
<comment type="similarity">
    <text evidence="1">Belongs to the baculoviridae LEF-11 family.</text>
</comment>
<evidence type="ECO:0000256" key="4">
    <source>
        <dbReference type="ARBA" id="ARBA00023163"/>
    </source>
</evidence>
<dbReference type="KEGG" id="vg:24170936"/>
<organism evidence="5 6">
    <name type="scientific">Lambdina fiscellaria nucleopolyhedrovirus</name>
    <dbReference type="NCBI Taxonomy" id="1642929"/>
    <lineage>
        <taxon>Viruses</taxon>
        <taxon>Viruses incertae sedis</taxon>
        <taxon>Naldaviricetes</taxon>
        <taxon>Lefavirales</taxon>
        <taxon>Baculoviridae</taxon>
        <taxon>Alphabaculovirus</taxon>
        <taxon>Alphabaculovirus lafiscellariae</taxon>
    </lineage>
</organism>
<proteinExistence type="inferred from homology"/>
<dbReference type="OrthoDB" id="15391at10239"/>